<dbReference type="Pfam" id="PF14392">
    <property type="entry name" value="zf-CCHC_4"/>
    <property type="match status" value="1"/>
</dbReference>
<protein>
    <recommendedName>
        <fullName evidence="3">CCHC-type domain-containing protein</fullName>
    </recommendedName>
</protein>
<evidence type="ECO:0000313" key="6">
    <source>
        <dbReference type="Proteomes" id="UP000237347"/>
    </source>
</evidence>
<proteinExistence type="predicted"/>
<dbReference type="EMBL" id="PKMF04000001">
    <property type="protein sequence ID" value="KAK7861541.1"/>
    <property type="molecule type" value="Genomic_DNA"/>
</dbReference>
<evidence type="ECO:0000259" key="3">
    <source>
        <dbReference type="PROSITE" id="PS50158"/>
    </source>
</evidence>
<keyword evidence="1" id="KW-0863">Zinc-finger</keyword>
<dbReference type="InterPro" id="IPR001878">
    <property type="entry name" value="Znf_CCHC"/>
</dbReference>
<evidence type="ECO:0000256" key="2">
    <source>
        <dbReference type="SAM" id="MobiDB-lite"/>
    </source>
</evidence>
<gene>
    <name evidence="5" type="ORF">CFP56_000287</name>
    <name evidence="4" type="ORF">CFP56_002039</name>
</gene>
<dbReference type="Proteomes" id="UP000237347">
    <property type="component" value="Unassembled WGS sequence"/>
</dbReference>
<dbReference type="PROSITE" id="PS50158">
    <property type="entry name" value="ZF_CCHC"/>
    <property type="match status" value="1"/>
</dbReference>
<dbReference type="InterPro" id="IPR025836">
    <property type="entry name" value="Zn_knuckle_CX2CX4HX4C"/>
</dbReference>
<feature type="domain" description="CCHC-type" evidence="3">
    <location>
        <begin position="177"/>
        <end position="190"/>
    </location>
</feature>
<keyword evidence="1" id="KW-0862">Zinc</keyword>
<keyword evidence="1" id="KW-0479">Metal-binding</keyword>
<dbReference type="EMBL" id="PKMF04001034">
    <property type="protein sequence ID" value="KAK7815087.1"/>
    <property type="molecule type" value="Genomic_DNA"/>
</dbReference>
<organism evidence="5 6">
    <name type="scientific">Quercus suber</name>
    <name type="common">Cork oak</name>
    <dbReference type="NCBI Taxonomy" id="58331"/>
    <lineage>
        <taxon>Eukaryota</taxon>
        <taxon>Viridiplantae</taxon>
        <taxon>Streptophyta</taxon>
        <taxon>Embryophyta</taxon>
        <taxon>Tracheophyta</taxon>
        <taxon>Spermatophyta</taxon>
        <taxon>Magnoliopsida</taxon>
        <taxon>eudicotyledons</taxon>
        <taxon>Gunneridae</taxon>
        <taxon>Pentapetalae</taxon>
        <taxon>rosids</taxon>
        <taxon>fabids</taxon>
        <taxon>Fagales</taxon>
        <taxon>Fagaceae</taxon>
        <taxon>Quercus</taxon>
    </lineage>
</organism>
<dbReference type="GO" id="GO:0008270">
    <property type="term" value="F:zinc ion binding"/>
    <property type="evidence" value="ECO:0007669"/>
    <property type="project" value="UniProtKB-KW"/>
</dbReference>
<evidence type="ECO:0000313" key="4">
    <source>
        <dbReference type="EMBL" id="KAK7815087.1"/>
    </source>
</evidence>
<reference evidence="5 6" key="2">
    <citation type="journal article" date="2018" name="Sci. Data">
        <title>The draft genome sequence of cork oak.</title>
        <authorList>
            <person name="Ramos A.M."/>
            <person name="Usie A."/>
            <person name="Barbosa P."/>
            <person name="Barros P.M."/>
            <person name="Capote T."/>
            <person name="Chaves I."/>
            <person name="Simoes F."/>
            <person name="Abreu I."/>
            <person name="Carrasquinho I."/>
            <person name="Faro C."/>
            <person name="Guimaraes J.B."/>
            <person name="Mendonca D."/>
            <person name="Nobrega F."/>
            <person name="Rodrigues L."/>
            <person name="Saibo N.J.M."/>
            <person name="Varela M.C."/>
            <person name="Egas C."/>
            <person name="Matos J."/>
            <person name="Miguel C.M."/>
            <person name="Oliveira M.M."/>
            <person name="Ricardo C.P."/>
            <person name="Goncalves S."/>
        </authorList>
    </citation>
    <scope>NUCLEOTIDE SEQUENCE [LARGE SCALE GENOMIC DNA]</scope>
    <source>
        <strain evidence="6">cv. HL8</strain>
        <strain evidence="5">HL8</strain>
    </source>
</reference>
<dbReference type="InterPro" id="IPR025558">
    <property type="entry name" value="DUF4283"/>
</dbReference>
<dbReference type="GO" id="GO:0003676">
    <property type="term" value="F:nucleic acid binding"/>
    <property type="evidence" value="ECO:0007669"/>
    <property type="project" value="InterPro"/>
</dbReference>
<dbReference type="PANTHER" id="PTHR31286:SF167">
    <property type="entry name" value="OS09G0268800 PROTEIN"/>
    <property type="match status" value="1"/>
</dbReference>
<feature type="region of interest" description="Disordered" evidence="2">
    <location>
        <begin position="403"/>
        <end position="424"/>
    </location>
</feature>
<reference evidence="5" key="3">
    <citation type="submission" date="2023-07" db="EMBL/GenBank/DDBJ databases">
        <title>An improved reference 1 genome and first organelle genomes of Quercus suber.</title>
        <authorList>
            <consortium name="Genosuber Consortium"/>
            <person name="Usie A."/>
            <person name="Serra O."/>
            <person name="Barros P."/>
        </authorList>
    </citation>
    <scope>NUCLEOTIDE SEQUENCE</scope>
    <source>
        <strain evidence="5">HL8</strain>
        <tissue evidence="5">Leaves</tissue>
    </source>
</reference>
<accession>A0AAW0ME85</accession>
<name>A0AAW0ME85_QUESU</name>
<evidence type="ECO:0000256" key="1">
    <source>
        <dbReference type="PROSITE-ProRule" id="PRU00047"/>
    </source>
</evidence>
<evidence type="ECO:0000313" key="5">
    <source>
        <dbReference type="EMBL" id="KAK7861541.1"/>
    </source>
</evidence>
<keyword evidence="6" id="KW-1185">Reference proteome</keyword>
<dbReference type="Pfam" id="PF14111">
    <property type="entry name" value="DUF4283"/>
    <property type="match status" value="1"/>
</dbReference>
<dbReference type="InterPro" id="IPR040256">
    <property type="entry name" value="At4g02000-like"/>
</dbReference>
<reference evidence="5" key="1">
    <citation type="submission" date="2017-12" db="EMBL/GenBank/DDBJ databases">
        <authorList>
            <person name="Barbosa P."/>
            <person name="Usie A."/>
            <person name="Ramos A.M."/>
        </authorList>
    </citation>
    <scope>NUCLEOTIDE SEQUENCE</scope>
    <source>
        <strain evidence="5">HL8</strain>
        <tissue evidence="5">Leaves</tissue>
    </source>
</reference>
<comment type="caution">
    <text evidence="5">The sequence shown here is derived from an EMBL/GenBank/DDBJ whole genome shotgun (WGS) entry which is preliminary data.</text>
</comment>
<sequence>MLEECSLSLLGRFLTTKSFNQRAAMALLRSVWKLGSDVRIVDVGDGVFQFKFTMESQLKWVLANGPWSFEDHPLVLCKWERGMTAHSVRFNSIPMWVQVWGLPFDLLSEEVGRDIGNGLGKVVEVDLKVFSSDQARFLRVRVELPLEKPLRRRGVIASPEGDKVCIGFKYERLVGLCFRCGRIGHEARECFFQVDHQQELPYGEWLKAGIRKNFATANSGGGLVRRVDDTHVGPSRGRISLQSERENVSMETDSVGVVMGRKHVQVDHGVLGGPSKGGAVIGAVEKAETVALGEKRNPDFEAIISELDKDIHSEPIISNIGSVRVEQLEDKRDFSSGLVEVVVMDADLSLNKQVSIEKDVEPCTSLCLQEVACKFNVGKGMGQECSDPVVGRPKWSASKTKGAFHNVQGPSLNKSGGGTFQKPTSKEQNLIHAAGIGLKKGTWKRAQVKPRSEIELPLNTLLGPKRSNKDISCVTEKADGAKKKTKVSNSEVLHVFSGVDQSTSAEVATQPRWEL</sequence>
<dbReference type="PANTHER" id="PTHR31286">
    <property type="entry name" value="GLYCINE-RICH CELL WALL STRUCTURAL PROTEIN 1.8-LIKE"/>
    <property type="match status" value="1"/>
</dbReference>
<dbReference type="AlphaFoldDB" id="A0AAW0ME85"/>